<evidence type="ECO:0008006" key="3">
    <source>
        <dbReference type="Google" id="ProtNLM"/>
    </source>
</evidence>
<reference evidence="2" key="1">
    <citation type="journal article" date="2019" name="Int. J. Syst. Evol. Microbiol.">
        <title>The Global Catalogue of Microorganisms (GCM) 10K type strain sequencing project: providing services to taxonomists for standard genome sequencing and annotation.</title>
        <authorList>
            <consortium name="The Broad Institute Genomics Platform"/>
            <consortium name="The Broad Institute Genome Sequencing Center for Infectious Disease"/>
            <person name="Wu L."/>
            <person name="Ma J."/>
        </authorList>
    </citation>
    <scope>NUCLEOTIDE SEQUENCE [LARGE SCALE GENOMIC DNA]</scope>
    <source>
        <strain evidence="2">CCM 8947</strain>
    </source>
</reference>
<dbReference type="SUPFAM" id="SSF51430">
    <property type="entry name" value="NAD(P)-linked oxidoreductase"/>
    <property type="match status" value="1"/>
</dbReference>
<keyword evidence="2" id="KW-1185">Reference proteome</keyword>
<sequence>MAHLTGPTDTYQLKNGTQIPIMAFRATDDETLRQAQTAGFTHFVITGPDDLVPAAPTATRTVLGEAVTQVATLTPTLTIPAPTAPNTPASAAAPVVWRQLDLLHQDAAGRAHDRDAGQVTLVTDLFFNGQLNQLKPLRKMAARFQKLPEQLALRWALERGLLPVVDSQWLTPAQATAIFDFELSFQDMQVLDALDGRIFKPSRYQIPAAERAATHRKENEANHHD</sequence>
<protein>
    <recommendedName>
        <fullName evidence="3">Aldo/keto reductase family protein</fullName>
    </recommendedName>
</protein>
<dbReference type="Gene3D" id="3.20.20.100">
    <property type="entry name" value="NADP-dependent oxidoreductase domain"/>
    <property type="match status" value="1"/>
</dbReference>
<accession>A0ABW4CRB4</accession>
<evidence type="ECO:0000313" key="2">
    <source>
        <dbReference type="Proteomes" id="UP001597192"/>
    </source>
</evidence>
<dbReference type="Proteomes" id="UP001597192">
    <property type="component" value="Unassembled WGS sequence"/>
</dbReference>
<dbReference type="InterPro" id="IPR036812">
    <property type="entry name" value="NAD(P)_OxRdtase_dom_sf"/>
</dbReference>
<gene>
    <name evidence="1" type="ORF">ACFQ47_07200</name>
</gene>
<dbReference type="RefSeq" id="WP_125696624.1">
    <property type="nucleotide sequence ID" value="NZ_JBHTOG010000038.1"/>
</dbReference>
<evidence type="ECO:0000313" key="1">
    <source>
        <dbReference type="EMBL" id="MFD1432468.1"/>
    </source>
</evidence>
<name>A0ABW4CRB4_9LACO</name>
<organism evidence="1 2">
    <name type="scientific">Lacticaseibacillus yichunensis</name>
    <dbReference type="NCBI Taxonomy" id="2486015"/>
    <lineage>
        <taxon>Bacteria</taxon>
        <taxon>Bacillati</taxon>
        <taxon>Bacillota</taxon>
        <taxon>Bacilli</taxon>
        <taxon>Lactobacillales</taxon>
        <taxon>Lactobacillaceae</taxon>
        <taxon>Lacticaseibacillus</taxon>
    </lineage>
</organism>
<dbReference type="EMBL" id="JBHTOG010000038">
    <property type="protein sequence ID" value="MFD1432468.1"/>
    <property type="molecule type" value="Genomic_DNA"/>
</dbReference>
<comment type="caution">
    <text evidence="1">The sequence shown here is derived from an EMBL/GenBank/DDBJ whole genome shotgun (WGS) entry which is preliminary data.</text>
</comment>
<proteinExistence type="predicted"/>